<comment type="caution">
    <text evidence="1">The sequence shown here is derived from an EMBL/GenBank/DDBJ whole genome shotgun (WGS) entry which is preliminary data.</text>
</comment>
<gene>
    <name evidence="1" type="ORF">F3J38_20380</name>
</gene>
<dbReference type="InterPro" id="IPR003458">
    <property type="entry name" value="Phage_T4_Gp38_tail_assem"/>
</dbReference>
<dbReference type="EMBL" id="VWXD01000008">
    <property type="protein sequence ID" value="NIF02387.1"/>
    <property type="molecule type" value="Genomic_DNA"/>
</dbReference>
<keyword evidence="2" id="KW-1185">Reference proteome</keyword>
<proteinExistence type="predicted"/>
<sequence>MMTFVYSISANAFFIMDLKGRYQSSNSWPDDVKVISDEIWQAFTVQPAAGKRMNVSKAGVFSWKVLLEDALIMKEEEKIWLKQCLLEQAEREIRLLSVVQGVYGLKESEKCRVTAFNKYLADLYRYDLKKSDSADWPSFPE</sequence>
<protein>
    <submittedName>
        <fullName evidence="1">Tail fiber assembly protein</fullName>
    </submittedName>
</protein>
<evidence type="ECO:0000313" key="1">
    <source>
        <dbReference type="EMBL" id="NIF02387.1"/>
    </source>
</evidence>
<dbReference type="Proteomes" id="UP000780690">
    <property type="component" value="Unassembled WGS sequence"/>
</dbReference>
<accession>A0ABX0QZJ0</accession>
<reference evidence="1 2" key="1">
    <citation type="journal article" date="2019" name="bioRxiv">
        <title>Bacteria contribute to plant secondary compound degradation in a generalist herbivore system.</title>
        <authorList>
            <person name="Francoeur C.B."/>
            <person name="Khadempour L."/>
            <person name="Moreira-Soto R.D."/>
            <person name="Gotting K."/>
            <person name="Book A.J."/>
            <person name="Pinto-Tomas A.A."/>
            <person name="Keefover-Ring K."/>
            <person name="Currie C.R."/>
        </authorList>
    </citation>
    <scope>NUCLEOTIDE SEQUENCE [LARGE SCALE GENOMIC DNA]</scope>
    <source>
        <strain evidence="1 2">Acro-805</strain>
    </source>
</reference>
<organism evidence="1 2">
    <name type="scientific">Candidatus Pantoea formicae</name>
    <dbReference type="NCBI Taxonomy" id="2608355"/>
    <lineage>
        <taxon>Bacteria</taxon>
        <taxon>Pseudomonadati</taxon>
        <taxon>Pseudomonadota</taxon>
        <taxon>Gammaproteobacteria</taxon>
        <taxon>Enterobacterales</taxon>
        <taxon>Erwiniaceae</taxon>
        <taxon>Pantoea</taxon>
    </lineage>
</organism>
<dbReference type="Pfam" id="PF02413">
    <property type="entry name" value="Caudo_TAP"/>
    <property type="match status" value="1"/>
</dbReference>
<name>A0ABX0QZJ0_9GAMM</name>
<dbReference type="RefSeq" id="WP_167141374.1">
    <property type="nucleotide sequence ID" value="NZ_VWXD01000008.1"/>
</dbReference>
<evidence type="ECO:0000313" key="2">
    <source>
        <dbReference type="Proteomes" id="UP000780690"/>
    </source>
</evidence>